<dbReference type="Proteomes" id="UP001055439">
    <property type="component" value="Chromosome 9"/>
</dbReference>
<accession>A0A9E7L477</accession>
<gene>
    <name evidence="2" type="ORF">MUK42_14883</name>
</gene>
<evidence type="ECO:0000313" key="3">
    <source>
        <dbReference type="Proteomes" id="UP001055439"/>
    </source>
</evidence>
<sequence length="560" mass="63423">MEQNKNSKCQCKKQDESVATYRAKRTDRKTPTWDAQFDREPRSDQILIKVPRIDGLREMDRLGRQRETDERVWNSKQAENGMEDFIDEEEEEEEAMVPGRFSLIATQSLERRLLTSRPRWDLEALGCRSGGCVVGVPRDMTGQLQLVSLWWTGILAHQSSRVDYDGITISIQVGQAAWGVADRHHLCVVGMLMGPFIGPFVGFWDSRTDNRSRSPEDPCESSNPSFVHGEMTKLDDSSGFTFLTSTFLRLLHQFDAIMWVSAHARTKPSGFNLWRMFMEKRSLMWREDGGQDFEGGAFERGNTLLLEMKDVGGGEGQGNRDQRLRQKDLRDVRTVELRVGESNLGWISRLQNVAAVKGIRGKPMHGGTVLSRYRSSTHCKGTRPPLTAKKRREVVGARRSTHLNDKWRNSHEALCFDFIQELPPGPPSARIQFQLLPILRAGPQPPCERVGLRPHCFLVYIEVLNGEPQELLVVEVGEVEGVPRPSPTRMIAAHRARGIGNSRENEKRTAFVGEKGFKKEGRKEGRKGEKAKWAISALNSCGMISRLERLEDKAAWNSTA</sequence>
<protein>
    <submittedName>
        <fullName evidence="2">Uncharacterized protein</fullName>
    </submittedName>
</protein>
<dbReference type="EMBL" id="CP097511">
    <property type="protein sequence ID" value="URE45353.1"/>
    <property type="molecule type" value="Genomic_DNA"/>
</dbReference>
<evidence type="ECO:0000256" key="1">
    <source>
        <dbReference type="SAM" id="MobiDB-lite"/>
    </source>
</evidence>
<dbReference type="AlphaFoldDB" id="A0A9E7L477"/>
<name>A0A9E7L477_9LILI</name>
<keyword evidence="3" id="KW-1185">Reference proteome</keyword>
<organism evidence="2 3">
    <name type="scientific">Musa troglodytarum</name>
    <name type="common">fe'i banana</name>
    <dbReference type="NCBI Taxonomy" id="320322"/>
    <lineage>
        <taxon>Eukaryota</taxon>
        <taxon>Viridiplantae</taxon>
        <taxon>Streptophyta</taxon>
        <taxon>Embryophyta</taxon>
        <taxon>Tracheophyta</taxon>
        <taxon>Spermatophyta</taxon>
        <taxon>Magnoliopsida</taxon>
        <taxon>Liliopsida</taxon>
        <taxon>Zingiberales</taxon>
        <taxon>Musaceae</taxon>
        <taxon>Musa</taxon>
    </lineage>
</organism>
<reference evidence="2" key="1">
    <citation type="submission" date="2022-05" db="EMBL/GenBank/DDBJ databases">
        <title>The Musa troglodytarum L. genome provides insights into the mechanism of non-climacteric behaviour and enrichment of carotenoids.</title>
        <authorList>
            <person name="Wang J."/>
        </authorList>
    </citation>
    <scope>NUCLEOTIDE SEQUENCE</scope>
    <source>
        <tissue evidence="2">Leaf</tissue>
    </source>
</reference>
<evidence type="ECO:0000313" key="2">
    <source>
        <dbReference type="EMBL" id="URE45353.1"/>
    </source>
</evidence>
<feature type="region of interest" description="Disordered" evidence="1">
    <location>
        <begin position="1"/>
        <end position="35"/>
    </location>
</feature>
<proteinExistence type="predicted"/>